<dbReference type="PIRSF" id="PIRSF000077">
    <property type="entry name" value="Thioredoxin"/>
    <property type="match status" value="1"/>
</dbReference>
<dbReference type="CDD" id="cd02947">
    <property type="entry name" value="TRX_family"/>
    <property type="match status" value="1"/>
</dbReference>
<keyword evidence="1 3" id="KW-1015">Disulfide bond</keyword>
<protein>
    <recommendedName>
        <fullName evidence="4">Thioredoxin domain-containing protein</fullName>
    </recommendedName>
</protein>
<evidence type="ECO:0000313" key="5">
    <source>
        <dbReference type="EnsemblMetazoa" id="MESCA012735-PA"/>
    </source>
</evidence>
<dbReference type="InterPro" id="IPR036249">
    <property type="entry name" value="Thioredoxin-like_sf"/>
</dbReference>
<feature type="active site" description="Nucleophile" evidence="2">
    <location>
        <position position="32"/>
    </location>
</feature>
<dbReference type="EnsemblMetazoa" id="MESCA012735-RA">
    <property type="protein sequence ID" value="MESCA012735-PA"/>
    <property type="gene ID" value="MESCA012735"/>
</dbReference>
<evidence type="ECO:0000256" key="3">
    <source>
        <dbReference type="PIRSR" id="PIRSR000077-4"/>
    </source>
</evidence>
<dbReference type="AlphaFoldDB" id="T1H7J8"/>
<organism evidence="5 6">
    <name type="scientific">Megaselia scalaris</name>
    <name type="common">Humpbacked fly</name>
    <name type="synonym">Phora scalaris</name>
    <dbReference type="NCBI Taxonomy" id="36166"/>
    <lineage>
        <taxon>Eukaryota</taxon>
        <taxon>Metazoa</taxon>
        <taxon>Ecdysozoa</taxon>
        <taxon>Arthropoda</taxon>
        <taxon>Hexapoda</taxon>
        <taxon>Insecta</taxon>
        <taxon>Pterygota</taxon>
        <taxon>Neoptera</taxon>
        <taxon>Endopterygota</taxon>
        <taxon>Diptera</taxon>
        <taxon>Brachycera</taxon>
        <taxon>Muscomorpha</taxon>
        <taxon>Platypezoidea</taxon>
        <taxon>Phoridae</taxon>
        <taxon>Megaseliini</taxon>
        <taxon>Megaselia</taxon>
    </lineage>
</organism>
<evidence type="ECO:0000256" key="2">
    <source>
        <dbReference type="PIRSR" id="PIRSR000077-1"/>
    </source>
</evidence>
<name>T1H7J8_MEGSC</name>
<dbReference type="GO" id="GO:0015035">
    <property type="term" value="F:protein-disulfide reductase activity"/>
    <property type="evidence" value="ECO:0007669"/>
    <property type="project" value="InterPro"/>
</dbReference>
<evidence type="ECO:0000256" key="1">
    <source>
        <dbReference type="ARBA" id="ARBA00023157"/>
    </source>
</evidence>
<reference evidence="6" key="1">
    <citation type="submission" date="2013-02" db="EMBL/GenBank/DDBJ databases">
        <authorList>
            <person name="Hughes D."/>
        </authorList>
    </citation>
    <scope>NUCLEOTIDE SEQUENCE</scope>
    <source>
        <strain>Durham</strain>
        <strain evidence="6">NC isolate 2 -- Noor lab</strain>
    </source>
</reference>
<sequence>MKVSVKSKEDFSNYLKSAGRKLVIVDFYANWCGPCKKIEGIVEELANAHSDDVIVLKVNVDECEELTDYNVSSMPQFFF</sequence>
<keyword evidence="3" id="KW-0676">Redox-active center</keyword>
<accession>T1H7J8</accession>
<dbReference type="PROSITE" id="PS00194">
    <property type="entry name" value="THIOREDOXIN_1"/>
    <property type="match status" value="1"/>
</dbReference>
<keyword evidence="6" id="KW-1185">Reference proteome</keyword>
<dbReference type="InterPro" id="IPR013766">
    <property type="entry name" value="Thioredoxin_domain"/>
</dbReference>
<feature type="active site" description="Nucleophile" evidence="2">
    <location>
        <position position="35"/>
    </location>
</feature>
<dbReference type="InterPro" id="IPR017937">
    <property type="entry name" value="Thioredoxin_CS"/>
</dbReference>
<proteinExistence type="predicted"/>
<dbReference type="Gene3D" id="3.40.30.10">
    <property type="entry name" value="Glutaredoxin"/>
    <property type="match status" value="1"/>
</dbReference>
<dbReference type="SUPFAM" id="SSF52833">
    <property type="entry name" value="Thioredoxin-like"/>
    <property type="match status" value="1"/>
</dbReference>
<dbReference type="Proteomes" id="UP000015102">
    <property type="component" value="Unassembled WGS sequence"/>
</dbReference>
<feature type="site" description="Deprotonates C-terminal active site Cys" evidence="2">
    <location>
        <position position="26"/>
    </location>
</feature>
<feature type="disulfide bond" description="Redox-active" evidence="3">
    <location>
        <begin position="32"/>
        <end position="35"/>
    </location>
</feature>
<dbReference type="PROSITE" id="PS51352">
    <property type="entry name" value="THIOREDOXIN_2"/>
    <property type="match status" value="1"/>
</dbReference>
<dbReference type="STRING" id="36166.T1H7J8"/>
<reference evidence="5" key="2">
    <citation type="submission" date="2015-06" db="UniProtKB">
        <authorList>
            <consortium name="EnsemblMetazoa"/>
        </authorList>
    </citation>
    <scope>IDENTIFICATION</scope>
</reference>
<evidence type="ECO:0000259" key="4">
    <source>
        <dbReference type="PROSITE" id="PS51352"/>
    </source>
</evidence>
<dbReference type="PANTHER" id="PTHR46115">
    <property type="entry name" value="THIOREDOXIN-LIKE PROTEIN 1"/>
    <property type="match status" value="1"/>
</dbReference>
<evidence type="ECO:0000313" key="6">
    <source>
        <dbReference type="Proteomes" id="UP000015102"/>
    </source>
</evidence>
<feature type="domain" description="Thioredoxin" evidence="4">
    <location>
        <begin position="1"/>
        <end position="79"/>
    </location>
</feature>
<dbReference type="OMA" id="VDTDESC"/>
<dbReference type="InterPro" id="IPR005746">
    <property type="entry name" value="Thioredoxin"/>
</dbReference>
<dbReference type="Pfam" id="PF00085">
    <property type="entry name" value="Thioredoxin"/>
    <property type="match status" value="1"/>
</dbReference>
<dbReference type="HOGENOM" id="CLU_090389_14_6_1"/>
<feature type="site" description="Contributes to redox potential value" evidence="2">
    <location>
        <position position="33"/>
    </location>
</feature>
<feature type="site" description="Contributes to redox potential value" evidence="2">
    <location>
        <position position="34"/>
    </location>
</feature>